<dbReference type="InterPro" id="IPR036770">
    <property type="entry name" value="Ankyrin_rpt-contain_sf"/>
</dbReference>
<sequence length="427" mass="47901">MADILPGTQGQEDYRYLIDFVKAGQLSVRKEKKQNPVAQSSISGYEARSFYQELCEKNVNDEKVTSHNRKRTSDLDQAKRHRKKTQCSGRSSASKKKLHGYSGAHGVHSSKKVSVDYSYKSDSKSHIQKHIRDSQNKTIDRGCESLTKYSTSSGIRGTDSHVQLSQRVLDHRKSELLRLAQNGDGKGVKALLQVQQGVDVNCVDRFGWTASMAAAFEDHQDVLQILVEAGADLTVVNAQGQTALTLAQQKRHTSVVNFIESYLKFGFIASRSRVKVEKQPVVSFYCDVCKSQFSDTDQKAHATSVVHIFNTGSKPKDDSFLIPLSNAGFRMMMKTGWDGNTGLGPSGQGQKFPVKTLLKRDRKCLGSEVTDKAKVTHFKANDKAAISTVHDVGYKREENVRTLSRRAQRSKDKRDRRWEINLRRELS</sequence>
<dbReference type="Pfam" id="PF01585">
    <property type="entry name" value="G-patch"/>
    <property type="match status" value="1"/>
</dbReference>
<feature type="domain" description="G-patch" evidence="3">
    <location>
        <begin position="324"/>
        <end position="370"/>
    </location>
</feature>
<dbReference type="SUPFAM" id="SSF48403">
    <property type="entry name" value="Ankyrin repeat"/>
    <property type="match status" value="1"/>
</dbReference>
<keyword evidence="1" id="KW-0040">ANK repeat</keyword>
<reference evidence="4 5" key="1">
    <citation type="submission" date="2024-02" db="EMBL/GenBank/DDBJ databases">
        <title>Chromosome-scale genome assembly of the rough periwinkle Littorina saxatilis.</title>
        <authorList>
            <person name="De Jode A."/>
            <person name="Faria R."/>
            <person name="Formenti G."/>
            <person name="Sims Y."/>
            <person name="Smith T.P."/>
            <person name="Tracey A."/>
            <person name="Wood J.M.D."/>
            <person name="Zagrodzka Z.B."/>
            <person name="Johannesson K."/>
            <person name="Butlin R.K."/>
            <person name="Leder E.H."/>
        </authorList>
    </citation>
    <scope>NUCLEOTIDE SEQUENCE [LARGE SCALE GENOMIC DNA]</scope>
    <source>
        <strain evidence="4">Snail1</strain>
        <tissue evidence="4">Muscle</tissue>
    </source>
</reference>
<evidence type="ECO:0000313" key="5">
    <source>
        <dbReference type="Proteomes" id="UP001374579"/>
    </source>
</evidence>
<feature type="compositionally biased region" description="Basic and acidic residues" evidence="2">
    <location>
        <begin position="61"/>
        <end position="78"/>
    </location>
</feature>
<feature type="region of interest" description="Disordered" evidence="2">
    <location>
        <begin position="61"/>
        <end position="109"/>
    </location>
</feature>
<comment type="caution">
    <text evidence="4">The sequence shown here is derived from an EMBL/GenBank/DDBJ whole genome shotgun (WGS) entry which is preliminary data.</text>
</comment>
<evidence type="ECO:0000259" key="3">
    <source>
        <dbReference type="PROSITE" id="PS50174"/>
    </source>
</evidence>
<dbReference type="PANTHER" id="PTHR20923">
    <property type="entry name" value="BAT4 PROTEIN-RELATED"/>
    <property type="match status" value="1"/>
</dbReference>
<proteinExistence type="predicted"/>
<dbReference type="InterPro" id="IPR039146">
    <property type="entry name" value="GPANK1"/>
</dbReference>
<name>A0AAN9GLX4_9CAEN</name>
<dbReference type="InterPro" id="IPR002110">
    <property type="entry name" value="Ankyrin_rpt"/>
</dbReference>
<dbReference type="PROSITE" id="PS50174">
    <property type="entry name" value="G_PATCH"/>
    <property type="match status" value="1"/>
</dbReference>
<organism evidence="4 5">
    <name type="scientific">Littorina saxatilis</name>
    <dbReference type="NCBI Taxonomy" id="31220"/>
    <lineage>
        <taxon>Eukaryota</taxon>
        <taxon>Metazoa</taxon>
        <taxon>Spiralia</taxon>
        <taxon>Lophotrochozoa</taxon>
        <taxon>Mollusca</taxon>
        <taxon>Gastropoda</taxon>
        <taxon>Caenogastropoda</taxon>
        <taxon>Littorinimorpha</taxon>
        <taxon>Littorinoidea</taxon>
        <taxon>Littorinidae</taxon>
        <taxon>Littorina</taxon>
    </lineage>
</organism>
<dbReference type="PANTHER" id="PTHR20923:SF1">
    <property type="entry name" value="G PATCH DOMAIN AND ANKYRIN REPEAT-CONTAINING PROTEIN 1"/>
    <property type="match status" value="1"/>
</dbReference>
<accession>A0AAN9GLX4</accession>
<dbReference type="Proteomes" id="UP001374579">
    <property type="component" value="Unassembled WGS sequence"/>
</dbReference>
<dbReference type="Pfam" id="PF12796">
    <property type="entry name" value="Ank_2"/>
    <property type="match status" value="1"/>
</dbReference>
<dbReference type="EMBL" id="JBAMIC010000002">
    <property type="protein sequence ID" value="KAK7112771.1"/>
    <property type="molecule type" value="Genomic_DNA"/>
</dbReference>
<dbReference type="InterPro" id="IPR000467">
    <property type="entry name" value="G_patch_dom"/>
</dbReference>
<dbReference type="PROSITE" id="PS50088">
    <property type="entry name" value="ANK_REPEAT"/>
    <property type="match status" value="1"/>
</dbReference>
<protein>
    <recommendedName>
        <fullName evidence="3">G-patch domain-containing protein</fullName>
    </recommendedName>
</protein>
<keyword evidence="5" id="KW-1185">Reference proteome</keyword>
<evidence type="ECO:0000256" key="1">
    <source>
        <dbReference type="PROSITE-ProRule" id="PRU00023"/>
    </source>
</evidence>
<gene>
    <name evidence="4" type="ORF">V1264_012166</name>
</gene>
<dbReference type="AlphaFoldDB" id="A0AAN9GLX4"/>
<dbReference type="GO" id="GO:0003676">
    <property type="term" value="F:nucleic acid binding"/>
    <property type="evidence" value="ECO:0007669"/>
    <property type="project" value="InterPro"/>
</dbReference>
<dbReference type="SMART" id="SM00443">
    <property type="entry name" value="G_patch"/>
    <property type="match status" value="1"/>
</dbReference>
<evidence type="ECO:0000313" key="4">
    <source>
        <dbReference type="EMBL" id="KAK7112771.1"/>
    </source>
</evidence>
<feature type="repeat" description="ANK" evidence="1">
    <location>
        <begin position="206"/>
        <end position="238"/>
    </location>
</feature>
<dbReference type="Gene3D" id="1.25.40.20">
    <property type="entry name" value="Ankyrin repeat-containing domain"/>
    <property type="match status" value="1"/>
</dbReference>
<evidence type="ECO:0000256" key="2">
    <source>
        <dbReference type="SAM" id="MobiDB-lite"/>
    </source>
</evidence>